<gene>
    <name evidence="9" type="ORF">BILFYP9_00181</name>
</gene>
<keyword evidence="5 6" id="KW-0472">Membrane</keyword>
<keyword evidence="9" id="KW-0067">ATP-binding</keyword>
<evidence type="ECO:0000256" key="1">
    <source>
        <dbReference type="ARBA" id="ARBA00004651"/>
    </source>
</evidence>
<evidence type="ECO:0000259" key="8">
    <source>
        <dbReference type="Pfam" id="PF12704"/>
    </source>
</evidence>
<evidence type="ECO:0000313" key="9">
    <source>
        <dbReference type="EMBL" id="VYT55011.1"/>
    </source>
</evidence>
<comment type="subcellular location">
    <subcellularLocation>
        <location evidence="1">Cell membrane</location>
        <topology evidence="1">Multi-pass membrane protein</topology>
    </subcellularLocation>
</comment>
<feature type="transmembrane region" description="Helical" evidence="6">
    <location>
        <begin position="264"/>
        <end position="288"/>
    </location>
</feature>
<dbReference type="GO" id="GO:0005886">
    <property type="term" value="C:plasma membrane"/>
    <property type="evidence" value="ECO:0007669"/>
    <property type="project" value="UniProtKB-SubCell"/>
</dbReference>
<dbReference type="GO" id="GO:0022857">
    <property type="term" value="F:transmembrane transporter activity"/>
    <property type="evidence" value="ECO:0007669"/>
    <property type="project" value="TreeGrafter"/>
</dbReference>
<dbReference type="InterPro" id="IPR050250">
    <property type="entry name" value="Macrolide_Exporter_MacB"/>
</dbReference>
<name>A0A6N2XKR6_9BACE</name>
<feature type="transmembrane region" description="Helical" evidence="6">
    <location>
        <begin position="679"/>
        <end position="701"/>
    </location>
</feature>
<organism evidence="9">
    <name type="scientific">Bacteroides intestinalis</name>
    <dbReference type="NCBI Taxonomy" id="329854"/>
    <lineage>
        <taxon>Bacteria</taxon>
        <taxon>Pseudomonadati</taxon>
        <taxon>Bacteroidota</taxon>
        <taxon>Bacteroidia</taxon>
        <taxon>Bacteroidales</taxon>
        <taxon>Bacteroidaceae</taxon>
        <taxon>Bacteroides</taxon>
    </lineage>
</organism>
<keyword evidence="4 6" id="KW-1133">Transmembrane helix</keyword>
<feature type="transmembrane region" description="Helical" evidence="6">
    <location>
        <begin position="308"/>
        <end position="331"/>
    </location>
</feature>
<feature type="transmembrane region" description="Helical" evidence="6">
    <location>
        <begin position="766"/>
        <end position="788"/>
    </location>
</feature>
<feature type="domain" description="ABC3 transporter permease C-terminal" evidence="7">
    <location>
        <begin position="267"/>
        <end position="380"/>
    </location>
</feature>
<reference evidence="9" key="1">
    <citation type="submission" date="2019-11" db="EMBL/GenBank/DDBJ databases">
        <authorList>
            <person name="Feng L."/>
        </authorList>
    </citation>
    <scope>NUCLEOTIDE SEQUENCE</scope>
    <source>
        <strain evidence="9">BintestinalisLFYP9</strain>
    </source>
</reference>
<accession>A0A6N2XKR6</accession>
<dbReference type="GO" id="GO:0005524">
    <property type="term" value="F:ATP binding"/>
    <property type="evidence" value="ECO:0007669"/>
    <property type="project" value="UniProtKB-KW"/>
</dbReference>
<feature type="domain" description="ABC3 transporter permease C-terminal" evidence="7">
    <location>
        <begin position="682"/>
        <end position="795"/>
    </location>
</feature>
<dbReference type="PROSITE" id="PS51257">
    <property type="entry name" value="PROKAR_LIPOPROTEIN"/>
    <property type="match status" value="1"/>
</dbReference>
<feature type="transmembrane region" description="Helical" evidence="6">
    <location>
        <begin position="12"/>
        <end position="35"/>
    </location>
</feature>
<dbReference type="InterPro" id="IPR025857">
    <property type="entry name" value="MacB_PCD"/>
</dbReference>
<feature type="domain" description="MacB-like periplasmic core" evidence="8">
    <location>
        <begin position="18"/>
        <end position="216"/>
    </location>
</feature>
<evidence type="ECO:0000256" key="5">
    <source>
        <dbReference type="ARBA" id="ARBA00023136"/>
    </source>
</evidence>
<dbReference type="Pfam" id="PF02687">
    <property type="entry name" value="FtsX"/>
    <property type="match status" value="2"/>
</dbReference>
<sequence length="802" mass="92690">MKQILLSIRMLLRFKVYTVVNFIGLAISLACVFTITRYIHQENTVDHCYPEYKRICFIERSISDGTKELAGYQSDLEKDPAVERYASFTPCSDLVMDFGKQEITVNALSVDSAFFSIFPYSIYMGSGKIKRPNDALITKEFWLRSLNRVPNPIGLTFQNSVGRKFRIVGVLDTQQTKTSWLPDMFLSDELEELWFSNPNYAVVMVPGTDIAQLNEKYNKEQPRDEWSTFQTMHYQYLPLTDYYYTTSHEKTALSRHGNKDYIRILWIVAFLVGIIGILNFTNIYTVIMSKRAREFGIKKVYGAGRKEIFLQIYIENMLLSGAALFICWLIIEITRHLFYNEMYIPTNSNLKFDLNISLLILFVLPLLTTFYPFIKFTHNTPVSSMRELSSTHFSVRSRMLFLGFQYVITIYMIVMSLFFVRQLEYMLHSDLGFRTHDVIECKMYVFKGGGTFHAKEKEDLMKEGKIQQANKELVNKRMSESTLFTHWSRIPMPIHQFSKPSRYALNRAENGFKPVLRARMSPRSMELFEFQLLEGRLWNDSIDEMFTKNSFKCIINESAKKVFGIKDITRDKLQGEDKSWASSNVPSEYNPPVEIVGVIKDFNVKHLSQSAAPMIIEYFDEKYELITVTASYPHERKAEAIDFLRKLYEEVTGSTDFEYKLIEDEIASMYNEDRRVVDIYSLFAKVAILISSLGLLAISLFDIRQRYREIGLRKVNGAQGKNIYPLLIKKYLSVLGIASLIAIPLSSGAIILYLEDFAHKAPITPDLFIIGIGATALISLLTIIWQIYKAANVNPAEVIKYE</sequence>
<keyword evidence="2" id="KW-1003">Cell membrane</keyword>
<keyword evidence="9" id="KW-0547">Nucleotide-binding</keyword>
<keyword evidence="3 6" id="KW-0812">Transmembrane</keyword>
<feature type="transmembrane region" description="Helical" evidence="6">
    <location>
        <begin position="103"/>
        <end position="123"/>
    </location>
</feature>
<evidence type="ECO:0000256" key="4">
    <source>
        <dbReference type="ARBA" id="ARBA00022989"/>
    </source>
</evidence>
<evidence type="ECO:0000256" key="3">
    <source>
        <dbReference type="ARBA" id="ARBA00022692"/>
    </source>
</evidence>
<evidence type="ECO:0000256" key="6">
    <source>
        <dbReference type="SAM" id="Phobius"/>
    </source>
</evidence>
<dbReference type="Pfam" id="PF12704">
    <property type="entry name" value="MacB_PCD"/>
    <property type="match status" value="1"/>
</dbReference>
<dbReference type="PANTHER" id="PTHR30572">
    <property type="entry name" value="MEMBRANE COMPONENT OF TRANSPORTER-RELATED"/>
    <property type="match status" value="1"/>
</dbReference>
<evidence type="ECO:0000256" key="2">
    <source>
        <dbReference type="ARBA" id="ARBA00022475"/>
    </source>
</evidence>
<feature type="transmembrane region" description="Helical" evidence="6">
    <location>
        <begin position="731"/>
        <end position="754"/>
    </location>
</feature>
<dbReference type="RefSeq" id="WP_138293003.1">
    <property type="nucleotide sequence ID" value="NZ_BAABZC010000002.1"/>
</dbReference>
<dbReference type="InterPro" id="IPR003838">
    <property type="entry name" value="ABC3_permease_C"/>
</dbReference>
<evidence type="ECO:0000259" key="7">
    <source>
        <dbReference type="Pfam" id="PF02687"/>
    </source>
</evidence>
<feature type="transmembrane region" description="Helical" evidence="6">
    <location>
        <begin position="399"/>
        <end position="420"/>
    </location>
</feature>
<feature type="transmembrane region" description="Helical" evidence="6">
    <location>
        <begin position="352"/>
        <end position="374"/>
    </location>
</feature>
<dbReference type="AlphaFoldDB" id="A0A6N2XKR6"/>
<dbReference type="EMBL" id="CACRSU010000054">
    <property type="protein sequence ID" value="VYT55011.1"/>
    <property type="molecule type" value="Genomic_DNA"/>
</dbReference>
<dbReference type="PANTHER" id="PTHR30572:SF18">
    <property type="entry name" value="ABC-TYPE MACROLIDE FAMILY EXPORT SYSTEM PERMEASE COMPONENT 2"/>
    <property type="match status" value="1"/>
</dbReference>
<proteinExistence type="predicted"/>
<protein>
    <submittedName>
        <fullName evidence="9">Macrolide transporter ATP-binding /permease protein</fullName>
    </submittedName>
</protein>